<dbReference type="InterPro" id="IPR007569">
    <property type="entry name" value="DUF559"/>
</dbReference>
<dbReference type="Gene3D" id="3.40.960.10">
    <property type="entry name" value="VSR Endonuclease"/>
    <property type="match status" value="1"/>
</dbReference>
<protein>
    <submittedName>
        <fullName evidence="2">DUF559 domain-containing protein</fullName>
    </submittedName>
</protein>
<evidence type="ECO:0000313" key="2">
    <source>
        <dbReference type="EMBL" id="MBD7948976.1"/>
    </source>
</evidence>
<gene>
    <name evidence="2" type="ORF">H9652_00960</name>
</gene>
<keyword evidence="3" id="KW-1185">Reference proteome</keyword>
<dbReference type="InterPro" id="IPR011335">
    <property type="entry name" value="Restrct_endonuc-II-like"/>
</dbReference>
<dbReference type="RefSeq" id="WP_191794227.1">
    <property type="nucleotide sequence ID" value="NZ_JACSQQ010000001.1"/>
</dbReference>
<feature type="domain" description="DUF559" evidence="1">
    <location>
        <begin position="217"/>
        <end position="273"/>
    </location>
</feature>
<organism evidence="2 3">
    <name type="scientific">Oerskovia rustica</name>
    <dbReference type="NCBI Taxonomy" id="2762237"/>
    <lineage>
        <taxon>Bacteria</taxon>
        <taxon>Bacillati</taxon>
        <taxon>Actinomycetota</taxon>
        <taxon>Actinomycetes</taxon>
        <taxon>Micrococcales</taxon>
        <taxon>Cellulomonadaceae</taxon>
        <taxon>Oerskovia</taxon>
    </lineage>
</organism>
<sequence length="301" mass="33209">MHDLGALCEAVELTFSDGDAWSHTTAAALWGLPLPSGIDLTATLHVSRGPGKFPSEAAGITGHVRPRTNHVTRHRGRPVTTLARTWLDLAGLVRPAALTGPDQGRVDARRATMPSLSSTHELSFMDLVCVTDAIVGRRWPAVPREELARALAWHGSRRGARALRRALAATRAFVDSPMETRLRLMLVASGFPCPVVGADVYDRDRWVARPDLCWPGLRIAIEYDGIHHLTDRQQMLDDVARREELERLGWRVLVLYADDVLRRWPATTGRVMQAFADRGVDPGNLADAPDVVVRPRIVEVA</sequence>
<reference evidence="2 3" key="1">
    <citation type="submission" date="2020-08" db="EMBL/GenBank/DDBJ databases">
        <title>A Genomic Blueprint of the Chicken Gut Microbiome.</title>
        <authorList>
            <person name="Gilroy R."/>
            <person name="Ravi A."/>
            <person name="Getino M."/>
            <person name="Pursley I."/>
            <person name="Horton D.L."/>
            <person name="Alikhan N.-F."/>
            <person name="Baker D."/>
            <person name="Gharbi K."/>
            <person name="Hall N."/>
            <person name="Watson M."/>
            <person name="Adriaenssens E.M."/>
            <person name="Foster-Nyarko E."/>
            <person name="Jarju S."/>
            <person name="Secka A."/>
            <person name="Antonio M."/>
            <person name="Oren A."/>
            <person name="Chaudhuri R."/>
            <person name="La Ragione R.M."/>
            <person name="Hildebrand F."/>
            <person name="Pallen M.J."/>
        </authorList>
    </citation>
    <scope>NUCLEOTIDE SEQUENCE [LARGE SCALE GENOMIC DNA]</scope>
    <source>
        <strain evidence="2 3">Sa4CUA1</strain>
    </source>
</reference>
<dbReference type="EMBL" id="JACSQQ010000001">
    <property type="protein sequence ID" value="MBD7948976.1"/>
    <property type="molecule type" value="Genomic_DNA"/>
</dbReference>
<name>A0ABR8RMJ3_9CELL</name>
<dbReference type="Pfam" id="PF04480">
    <property type="entry name" value="DUF559"/>
    <property type="match status" value="1"/>
</dbReference>
<accession>A0ABR8RMJ3</accession>
<dbReference type="SUPFAM" id="SSF52980">
    <property type="entry name" value="Restriction endonuclease-like"/>
    <property type="match status" value="1"/>
</dbReference>
<comment type="caution">
    <text evidence="2">The sequence shown here is derived from an EMBL/GenBank/DDBJ whole genome shotgun (WGS) entry which is preliminary data.</text>
</comment>
<dbReference type="Proteomes" id="UP000641803">
    <property type="component" value="Unassembled WGS sequence"/>
</dbReference>
<evidence type="ECO:0000313" key="3">
    <source>
        <dbReference type="Proteomes" id="UP000641803"/>
    </source>
</evidence>
<evidence type="ECO:0000259" key="1">
    <source>
        <dbReference type="Pfam" id="PF04480"/>
    </source>
</evidence>
<proteinExistence type="predicted"/>